<proteinExistence type="predicted"/>
<organism evidence="1">
    <name type="scientific">uncultured Caudovirales phage</name>
    <dbReference type="NCBI Taxonomy" id="2100421"/>
    <lineage>
        <taxon>Viruses</taxon>
        <taxon>Duplodnaviria</taxon>
        <taxon>Heunggongvirae</taxon>
        <taxon>Uroviricota</taxon>
        <taxon>Caudoviricetes</taxon>
        <taxon>Peduoviridae</taxon>
        <taxon>Maltschvirus</taxon>
        <taxon>Maltschvirus maltsch</taxon>
    </lineage>
</organism>
<reference evidence="1" key="1">
    <citation type="submission" date="2020-04" db="EMBL/GenBank/DDBJ databases">
        <authorList>
            <person name="Chiriac C."/>
            <person name="Salcher M."/>
            <person name="Ghai R."/>
            <person name="Kavagutti S V."/>
        </authorList>
    </citation>
    <scope>NUCLEOTIDE SEQUENCE</scope>
</reference>
<dbReference type="EMBL" id="LR796414">
    <property type="protein sequence ID" value="CAB4142335.1"/>
    <property type="molecule type" value="Genomic_DNA"/>
</dbReference>
<evidence type="ECO:0000313" key="1">
    <source>
        <dbReference type="EMBL" id="CAB4142335.1"/>
    </source>
</evidence>
<protein>
    <submittedName>
        <fullName evidence="1">Uncharacterized protein</fullName>
    </submittedName>
</protein>
<accession>A0A6J5M5R4</accession>
<gene>
    <name evidence="1" type="ORF">UFOVP444_16</name>
</gene>
<sequence>MANTRKPIKRKKINRRVVRQTPEPLSKIDQHYMALHECYKAARKAGFTPEHAFWLMTEHKTFPDWIVGDGGIIPSIDPTDDEDDD</sequence>
<name>A0A6J5M5R4_9CAUD</name>